<dbReference type="FunFam" id="1.10.10.10:FF:000001">
    <property type="entry name" value="LysR family transcriptional regulator"/>
    <property type="match status" value="1"/>
</dbReference>
<dbReference type="RefSeq" id="WP_009579453.1">
    <property type="nucleotide sequence ID" value="NZ_AMZN01000029.1"/>
</dbReference>
<dbReference type="PROSITE" id="PS50931">
    <property type="entry name" value="HTH_LYSR"/>
    <property type="match status" value="1"/>
</dbReference>
<dbReference type="eggNOG" id="COG2226">
    <property type="taxonomic scope" value="Bacteria"/>
</dbReference>
<evidence type="ECO:0000313" key="6">
    <source>
        <dbReference type="EMBL" id="ELR72011.1"/>
    </source>
</evidence>
<dbReference type="SUPFAM" id="SSF46785">
    <property type="entry name" value="Winged helix' DNA-binding domain"/>
    <property type="match status" value="1"/>
</dbReference>
<dbReference type="CDD" id="cd02440">
    <property type="entry name" value="AdoMet_MTases"/>
    <property type="match status" value="1"/>
</dbReference>
<dbReference type="Gene3D" id="6.10.140.1580">
    <property type="match status" value="2"/>
</dbReference>
<evidence type="ECO:0000256" key="4">
    <source>
        <dbReference type="ARBA" id="ARBA00023163"/>
    </source>
</evidence>
<evidence type="ECO:0000256" key="1">
    <source>
        <dbReference type="ARBA" id="ARBA00009437"/>
    </source>
</evidence>
<keyword evidence="2" id="KW-0805">Transcription regulation</keyword>
<name>L8JSR4_9BACT</name>
<dbReference type="GO" id="GO:0003700">
    <property type="term" value="F:DNA-binding transcription factor activity"/>
    <property type="evidence" value="ECO:0007669"/>
    <property type="project" value="InterPro"/>
</dbReference>
<dbReference type="InterPro" id="IPR000847">
    <property type="entry name" value="LysR_HTH_N"/>
</dbReference>
<dbReference type="Pfam" id="PF08241">
    <property type="entry name" value="Methyltransf_11"/>
    <property type="match status" value="1"/>
</dbReference>
<feature type="domain" description="HTH lysR-type" evidence="5">
    <location>
        <begin position="2"/>
        <end position="59"/>
    </location>
</feature>
<organism evidence="6 7">
    <name type="scientific">Fulvivirga imtechensis AK7</name>
    <dbReference type="NCBI Taxonomy" id="1237149"/>
    <lineage>
        <taxon>Bacteria</taxon>
        <taxon>Pseudomonadati</taxon>
        <taxon>Bacteroidota</taxon>
        <taxon>Cytophagia</taxon>
        <taxon>Cytophagales</taxon>
        <taxon>Fulvivirgaceae</taxon>
        <taxon>Fulvivirga</taxon>
    </lineage>
</organism>
<dbReference type="InterPro" id="IPR036390">
    <property type="entry name" value="WH_DNA-bd_sf"/>
</dbReference>
<dbReference type="GO" id="GO:0003677">
    <property type="term" value="F:DNA binding"/>
    <property type="evidence" value="ECO:0007669"/>
    <property type="project" value="UniProtKB-KW"/>
</dbReference>
<dbReference type="SUPFAM" id="SSF53335">
    <property type="entry name" value="S-adenosyl-L-methionine-dependent methyltransferases"/>
    <property type="match status" value="1"/>
</dbReference>
<keyword evidence="4" id="KW-0804">Transcription</keyword>
<sequence>MIEIRHLKLIDAVAKVGSLKKAAEKLFLTQSALSHQLKELETHLGTQVFYRINNQLHFTPAGKEFRDAGKAILEQLGQLENRVQQINQDRLKSYIHGYSSEETQRLNDQASTISELLHRDSKWEDGALILEAGCGVGAQTQIISHKNPGSNFISVDLSEKSLAQASQVIREMNINNVEFQLADVFDLPFNDNTFDHIFVCFLLEHVSKPELALQELKRVLKAEGTITVIEGDHGSTYFYPDSKTARKAIQAQVTLQKQNGGNAYIGRQLYPMLSDAGFSNVAVSPRQVYVDDSKPEMVDRFIKNTFTAMIKGIKDEALSKRIISRDEIEGGIRDLYKTTEGGGTFCYTFFKAIGYKER</sequence>
<reference evidence="6 7" key="1">
    <citation type="submission" date="2012-12" db="EMBL/GenBank/DDBJ databases">
        <title>Genome assembly of Fulvivirga imtechensis AK7.</title>
        <authorList>
            <person name="Nupur N."/>
            <person name="Khatri I."/>
            <person name="Kumar R."/>
            <person name="Subramanian S."/>
            <person name="Pinnaka A."/>
        </authorList>
    </citation>
    <scope>NUCLEOTIDE SEQUENCE [LARGE SCALE GENOMIC DNA]</scope>
    <source>
        <strain evidence="6 7">AK7</strain>
    </source>
</reference>
<evidence type="ECO:0000256" key="2">
    <source>
        <dbReference type="ARBA" id="ARBA00023015"/>
    </source>
</evidence>
<comment type="similarity">
    <text evidence="1">Belongs to the LysR transcriptional regulatory family.</text>
</comment>
<accession>L8JSR4</accession>
<dbReference type="PANTHER" id="PTHR30346">
    <property type="entry name" value="TRANSCRIPTIONAL DUAL REGULATOR HCAR-RELATED"/>
    <property type="match status" value="1"/>
</dbReference>
<dbReference type="GO" id="GO:0032993">
    <property type="term" value="C:protein-DNA complex"/>
    <property type="evidence" value="ECO:0007669"/>
    <property type="project" value="TreeGrafter"/>
</dbReference>
<dbReference type="InterPro" id="IPR013216">
    <property type="entry name" value="Methyltransf_11"/>
</dbReference>
<protein>
    <submittedName>
        <fullName evidence="6">Methyltransferase type 11</fullName>
    </submittedName>
</protein>
<evidence type="ECO:0000313" key="7">
    <source>
        <dbReference type="Proteomes" id="UP000011135"/>
    </source>
</evidence>
<dbReference type="InterPro" id="IPR029063">
    <property type="entry name" value="SAM-dependent_MTases_sf"/>
</dbReference>
<dbReference type="Pfam" id="PF00126">
    <property type="entry name" value="HTH_1"/>
    <property type="match status" value="1"/>
</dbReference>
<keyword evidence="6" id="KW-0808">Transferase</keyword>
<proteinExistence type="inferred from homology"/>
<dbReference type="InterPro" id="IPR036388">
    <property type="entry name" value="WH-like_DNA-bd_sf"/>
</dbReference>
<dbReference type="PATRIC" id="fig|1237149.3.peg.1961"/>
<dbReference type="EMBL" id="AMZN01000029">
    <property type="protein sequence ID" value="ELR72011.1"/>
    <property type="molecule type" value="Genomic_DNA"/>
</dbReference>
<keyword evidence="6" id="KW-0489">Methyltransferase</keyword>
<dbReference type="OrthoDB" id="9777830at2"/>
<evidence type="ECO:0000259" key="5">
    <source>
        <dbReference type="PROSITE" id="PS50931"/>
    </source>
</evidence>
<dbReference type="eggNOG" id="COG0583">
    <property type="taxonomic scope" value="Bacteria"/>
</dbReference>
<evidence type="ECO:0000256" key="3">
    <source>
        <dbReference type="ARBA" id="ARBA00023125"/>
    </source>
</evidence>
<keyword evidence="3" id="KW-0238">DNA-binding</keyword>
<comment type="caution">
    <text evidence="6">The sequence shown here is derived from an EMBL/GenBank/DDBJ whole genome shotgun (WGS) entry which is preliminary data.</text>
</comment>
<dbReference type="PRINTS" id="PR00039">
    <property type="entry name" value="HTHLYSR"/>
</dbReference>
<dbReference type="GO" id="GO:0008757">
    <property type="term" value="F:S-adenosylmethionine-dependent methyltransferase activity"/>
    <property type="evidence" value="ECO:0007669"/>
    <property type="project" value="InterPro"/>
</dbReference>
<dbReference type="AlphaFoldDB" id="L8JSR4"/>
<gene>
    <name evidence="6" type="ORF">C900_02006</name>
</gene>
<dbReference type="STRING" id="1237149.C900_02006"/>
<dbReference type="Gene3D" id="3.40.50.150">
    <property type="entry name" value="Vaccinia Virus protein VP39"/>
    <property type="match status" value="1"/>
</dbReference>
<dbReference type="Proteomes" id="UP000011135">
    <property type="component" value="Unassembled WGS sequence"/>
</dbReference>
<dbReference type="GO" id="GO:0032259">
    <property type="term" value="P:methylation"/>
    <property type="evidence" value="ECO:0007669"/>
    <property type="project" value="UniProtKB-KW"/>
</dbReference>
<dbReference type="Gene3D" id="1.10.10.10">
    <property type="entry name" value="Winged helix-like DNA-binding domain superfamily/Winged helix DNA-binding domain"/>
    <property type="match status" value="1"/>
</dbReference>
<dbReference type="PANTHER" id="PTHR30346:SF0">
    <property type="entry name" value="HCA OPERON TRANSCRIPTIONAL ACTIVATOR HCAR"/>
    <property type="match status" value="1"/>
</dbReference>
<keyword evidence="7" id="KW-1185">Reference proteome</keyword>